<accession>A0A8H7VED6</accession>
<evidence type="ECO:0000313" key="2">
    <source>
        <dbReference type="Proteomes" id="UP000646827"/>
    </source>
</evidence>
<dbReference type="AlphaFoldDB" id="A0A8H7VED6"/>
<protein>
    <submittedName>
        <fullName evidence="1">Uncharacterized protein</fullName>
    </submittedName>
</protein>
<organism evidence="1 2">
    <name type="scientific">Circinella minor</name>
    <dbReference type="NCBI Taxonomy" id="1195481"/>
    <lineage>
        <taxon>Eukaryota</taxon>
        <taxon>Fungi</taxon>
        <taxon>Fungi incertae sedis</taxon>
        <taxon>Mucoromycota</taxon>
        <taxon>Mucoromycotina</taxon>
        <taxon>Mucoromycetes</taxon>
        <taxon>Mucorales</taxon>
        <taxon>Lichtheimiaceae</taxon>
        <taxon>Circinella</taxon>
    </lineage>
</organism>
<evidence type="ECO:0000313" key="1">
    <source>
        <dbReference type="EMBL" id="KAG2215782.1"/>
    </source>
</evidence>
<keyword evidence="2" id="KW-1185">Reference proteome</keyword>
<name>A0A8H7VED6_9FUNG</name>
<proteinExistence type="predicted"/>
<dbReference type="EMBL" id="JAEPRB010000485">
    <property type="protein sequence ID" value="KAG2215782.1"/>
    <property type="molecule type" value="Genomic_DNA"/>
</dbReference>
<dbReference type="Proteomes" id="UP000646827">
    <property type="component" value="Unassembled WGS sequence"/>
</dbReference>
<sequence>MGPLQNEQSQREYRASLISANMILAMIRNPHGENVSSPMTGIWIVRSFVTCVTRSTPDYNVTVNENMHIDSYTCSDYMHRHAPYKHMYLLWNFTSMQLQFEIEQEHAIDMIELGTTQNATNNDNVIEIIDTTQDNLQFVAQTFSSLHHDSHRVVNLSTISEEESNEYAQRVRELLVFHQEMIQRHHHRQTGNTQHN</sequence>
<reference evidence="1 2" key="1">
    <citation type="submission" date="2020-12" db="EMBL/GenBank/DDBJ databases">
        <title>Metabolic potential, ecology and presence of endohyphal bacteria is reflected in genomic diversity of Mucoromycotina.</title>
        <authorList>
            <person name="Muszewska A."/>
            <person name="Okrasinska A."/>
            <person name="Steczkiewicz K."/>
            <person name="Drgas O."/>
            <person name="Orlowska M."/>
            <person name="Perlinska-Lenart U."/>
            <person name="Aleksandrzak-Piekarczyk T."/>
            <person name="Szatraj K."/>
            <person name="Zielenkiewicz U."/>
            <person name="Pilsyk S."/>
            <person name="Malc E."/>
            <person name="Mieczkowski P."/>
            <person name="Kruszewska J.S."/>
            <person name="Biernat P."/>
            <person name="Pawlowska J."/>
        </authorList>
    </citation>
    <scope>NUCLEOTIDE SEQUENCE [LARGE SCALE GENOMIC DNA]</scope>
    <source>
        <strain evidence="1 2">CBS 142.35</strain>
    </source>
</reference>
<comment type="caution">
    <text evidence="1">The sequence shown here is derived from an EMBL/GenBank/DDBJ whole genome shotgun (WGS) entry which is preliminary data.</text>
</comment>
<gene>
    <name evidence="1" type="ORF">INT45_001785</name>
</gene>